<comment type="caution">
    <text evidence="3">The sequence shown here is derived from an EMBL/GenBank/DDBJ whole genome shotgun (WGS) entry which is preliminary data.</text>
</comment>
<evidence type="ECO:0000259" key="2">
    <source>
        <dbReference type="PROSITE" id="PS50110"/>
    </source>
</evidence>
<feature type="modified residue" description="4-aspartylphosphate" evidence="1">
    <location>
        <position position="42"/>
    </location>
</feature>
<evidence type="ECO:0000313" key="3">
    <source>
        <dbReference type="EMBL" id="GHH21021.1"/>
    </source>
</evidence>
<organism evidence="3 4">
    <name type="scientific">Amycolatopsis oliviviridis</name>
    <dbReference type="NCBI Taxonomy" id="1471590"/>
    <lineage>
        <taxon>Bacteria</taxon>
        <taxon>Bacillati</taxon>
        <taxon>Actinomycetota</taxon>
        <taxon>Actinomycetes</taxon>
        <taxon>Pseudonocardiales</taxon>
        <taxon>Pseudonocardiaceae</taxon>
        <taxon>Amycolatopsis</taxon>
    </lineage>
</organism>
<keyword evidence="1" id="KW-0597">Phosphoprotein</keyword>
<name>A0ABQ3LMX2_9PSEU</name>
<dbReference type="EMBL" id="BNAY01000004">
    <property type="protein sequence ID" value="GHH21021.1"/>
    <property type="molecule type" value="Genomic_DNA"/>
</dbReference>
<dbReference type="SUPFAM" id="SSF52172">
    <property type="entry name" value="CheY-like"/>
    <property type="match status" value="1"/>
</dbReference>
<dbReference type="Proteomes" id="UP000635387">
    <property type="component" value="Unassembled WGS sequence"/>
</dbReference>
<sequence>MREGLVALLGLMDGVEVAGSAGDGRQALDLLGHTAADVVLMDLCTPILDGWPRPGC</sequence>
<evidence type="ECO:0000313" key="4">
    <source>
        <dbReference type="Proteomes" id="UP000635387"/>
    </source>
</evidence>
<dbReference type="InterPro" id="IPR001789">
    <property type="entry name" value="Sig_transdc_resp-reg_receiver"/>
</dbReference>
<protein>
    <recommendedName>
        <fullName evidence="2">Response regulatory domain-containing protein</fullName>
    </recommendedName>
</protein>
<feature type="domain" description="Response regulatory" evidence="2">
    <location>
        <begin position="1"/>
        <end position="56"/>
    </location>
</feature>
<evidence type="ECO:0000256" key="1">
    <source>
        <dbReference type="PROSITE-ProRule" id="PRU00169"/>
    </source>
</evidence>
<gene>
    <name evidence="3" type="ORF">GCM10017790_41620</name>
</gene>
<dbReference type="InterPro" id="IPR011006">
    <property type="entry name" value="CheY-like_superfamily"/>
</dbReference>
<accession>A0ABQ3LMX2</accession>
<dbReference type="Gene3D" id="3.40.50.2300">
    <property type="match status" value="1"/>
</dbReference>
<reference evidence="4" key="1">
    <citation type="journal article" date="2019" name="Int. J. Syst. Evol. Microbiol.">
        <title>The Global Catalogue of Microorganisms (GCM) 10K type strain sequencing project: providing services to taxonomists for standard genome sequencing and annotation.</title>
        <authorList>
            <consortium name="The Broad Institute Genomics Platform"/>
            <consortium name="The Broad Institute Genome Sequencing Center for Infectious Disease"/>
            <person name="Wu L."/>
            <person name="Ma J."/>
        </authorList>
    </citation>
    <scope>NUCLEOTIDE SEQUENCE [LARGE SCALE GENOMIC DNA]</scope>
    <source>
        <strain evidence="4">CGMCC 4.7683</strain>
    </source>
</reference>
<proteinExistence type="predicted"/>
<dbReference type="PROSITE" id="PS50110">
    <property type="entry name" value="RESPONSE_REGULATORY"/>
    <property type="match status" value="1"/>
</dbReference>
<keyword evidence="4" id="KW-1185">Reference proteome</keyword>